<dbReference type="InterPro" id="IPR012939">
    <property type="entry name" value="Glyco_hydro_92"/>
</dbReference>
<dbReference type="Gene3D" id="1.20.1610.10">
    <property type="entry name" value="alpha-1,2-mannosidases domains"/>
    <property type="match status" value="1"/>
</dbReference>
<dbReference type="Pfam" id="PF07971">
    <property type="entry name" value="Glyco_hydro_92"/>
    <property type="match status" value="1"/>
</dbReference>
<dbReference type="Gene3D" id="2.70.98.10">
    <property type="match status" value="1"/>
</dbReference>
<dbReference type="GO" id="GO:0030246">
    <property type="term" value="F:carbohydrate binding"/>
    <property type="evidence" value="ECO:0007669"/>
    <property type="project" value="InterPro"/>
</dbReference>
<feature type="domain" description="Glycosyl hydrolase family 92 N-terminal" evidence="4">
    <location>
        <begin position="38"/>
        <end position="250"/>
    </location>
</feature>
<feature type="chain" id="PRO_5043288520" evidence="2">
    <location>
        <begin position="29"/>
        <end position="777"/>
    </location>
</feature>
<reference evidence="6" key="1">
    <citation type="submission" date="2023-03" db="EMBL/GenBank/DDBJ databases">
        <title>Edaphobacter sp.</title>
        <authorList>
            <person name="Huber K.J."/>
            <person name="Papendorf J."/>
            <person name="Pilke C."/>
            <person name="Bunk B."/>
            <person name="Sproeer C."/>
            <person name="Pester M."/>
        </authorList>
    </citation>
    <scope>NUCLEOTIDE SEQUENCE</scope>
    <source>
        <strain evidence="5">DSM 109919</strain>
        <strain evidence="6">DSM 109920</strain>
    </source>
</reference>
<protein>
    <submittedName>
        <fullName evidence="6">GH92 family glycosyl hydrolase</fullName>
        <ecNumber evidence="6">3.2.1.-</ecNumber>
    </submittedName>
</protein>
<name>A0AAU7D5E7_9BACT</name>
<dbReference type="InterPro" id="IPR005887">
    <property type="entry name" value="GH92_a_mannosidase_put"/>
</dbReference>
<dbReference type="SUPFAM" id="SSF48208">
    <property type="entry name" value="Six-hairpin glycosidases"/>
    <property type="match status" value="1"/>
</dbReference>
<feature type="domain" description="Glycosyl hydrolase family 92" evidence="3">
    <location>
        <begin position="256"/>
        <end position="747"/>
    </location>
</feature>
<dbReference type="GO" id="GO:0016798">
    <property type="term" value="F:hydrolase activity, acting on glycosyl bonds"/>
    <property type="evidence" value="ECO:0007669"/>
    <property type="project" value="UniProtKB-KW"/>
</dbReference>
<keyword evidence="6" id="KW-0378">Hydrolase</keyword>
<dbReference type="FunFam" id="1.20.1050.60:FF:000001">
    <property type="entry name" value="Putative alpha-1,2-mannosidase"/>
    <property type="match status" value="1"/>
</dbReference>
<dbReference type="InterPro" id="IPR050883">
    <property type="entry name" value="PNGase"/>
</dbReference>
<proteinExistence type="predicted"/>
<dbReference type="NCBIfam" id="TIGR01180">
    <property type="entry name" value="aman2_put"/>
    <property type="match status" value="1"/>
</dbReference>
<dbReference type="GO" id="GO:0005829">
    <property type="term" value="C:cytosol"/>
    <property type="evidence" value="ECO:0007669"/>
    <property type="project" value="TreeGrafter"/>
</dbReference>
<dbReference type="RefSeq" id="WP_348266658.1">
    <property type="nucleotide sequence ID" value="NZ_CP121194.1"/>
</dbReference>
<dbReference type="GO" id="GO:0006516">
    <property type="term" value="P:glycoprotein catabolic process"/>
    <property type="evidence" value="ECO:0007669"/>
    <property type="project" value="TreeGrafter"/>
</dbReference>
<dbReference type="Gene3D" id="1.20.1050.60">
    <property type="entry name" value="alpha-1,2-mannosidase"/>
    <property type="match status" value="1"/>
</dbReference>
<dbReference type="EC" id="3.2.1.-" evidence="6"/>
<dbReference type="Pfam" id="PF17678">
    <property type="entry name" value="Glyco_hydro_92N"/>
    <property type="match status" value="1"/>
</dbReference>
<dbReference type="EMBL" id="CP121194">
    <property type="protein sequence ID" value="XBH09148.1"/>
    <property type="molecule type" value="Genomic_DNA"/>
</dbReference>
<sequence length="777" mass="85981">MPVQRGITASWIWAALLLGLLGNATANATAKRMEPVDYVSPNIGGIGQLLTATVPYVQTPHGMARIAPITTPGITDRYLADKIYGFPAGPAMLMISTGKLSTQPKDYASTFDHDFETTTPYYYAADLQSWGIKAEVTATQTAAYYRFVLPAGSPAHLVLSMEDGAELKIVGDSAVEGSEKVGGTVAQLSAKDGETREYFYAEFSKPFRHYQTWQKDALSQIGTQTGDHIGFVAEEPGAGGDGIEVRVGLSYISTEQAQKNLKREMAGRSFEQVKEQTRELWNKRLGAVEIDGGSEQQRTIFYTALYRSLGRMTDITEDGKYFSGYDHKVHESNGHDFYVDDGLWDTYRSLHPLQLLLEAPRQEDMIRSYLRMYEQSGWLPSFPSAAGEQAVMIGHHAAAYILDAYLKGYRNFDVEEAYQAIRKNETQATMLPWKRGPLTTLDHVYFDKGFFPALAAGEIETVPQVTGERRQAVSVTLETSYDDWCTAQLAKALGKQDDYLYFMKLAHNYRNVFDSKIDFMAPKSADGRWVAHFDPKLGGGQGGRDYFTEMNSWTYTFHVQHDVAGLIQLMGGRDSFNSKLDQLFVEQYGTSKYQYLSQFPDSTGLVGLYAQGNEPSFHIPYLYDFSGQPWKTQRRVRQLMDIWYGDGPLGIPGDEDGGETSSWYVLSAMGFYPVCPGSPVYEIGSPIFAKISIRMANGKEFTIIANHVSAQNKYIQSAQLNGTKLDKPWFTHAAIANGGSLVLEMGDKPNKAWGSAPEEAPPSMSPADAGVAASGGS</sequence>
<evidence type="ECO:0000256" key="2">
    <source>
        <dbReference type="SAM" id="SignalP"/>
    </source>
</evidence>
<evidence type="ECO:0000313" key="6">
    <source>
        <dbReference type="EMBL" id="XBH12362.1"/>
    </source>
</evidence>
<evidence type="ECO:0000259" key="4">
    <source>
        <dbReference type="Pfam" id="PF17678"/>
    </source>
</evidence>
<accession>A0AAU7CW11</accession>
<keyword evidence="2" id="KW-0732">Signal</keyword>
<dbReference type="InterPro" id="IPR041371">
    <property type="entry name" value="GH92_N"/>
</dbReference>
<dbReference type="EMBL" id="CP121195">
    <property type="protein sequence ID" value="XBH12362.1"/>
    <property type="molecule type" value="Genomic_DNA"/>
</dbReference>
<accession>A0AAU7D5E7</accession>
<dbReference type="PANTHER" id="PTHR12143:SF43">
    <property type="entry name" value="PUTATIVE-RELATED"/>
    <property type="match status" value="1"/>
</dbReference>
<keyword evidence="6" id="KW-0326">Glycosidase</keyword>
<feature type="region of interest" description="Disordered" evidence="1">
    <location>
        <begin position="748"/>
        <end position="777"/>
    </location>
</feature>
<feature type="signal peptide" evidence="2">
    <location>
        <begin position="1"/>
        <end position="28"/>
    </location>
</feature>
<dbReference type="PANTHER" id="PTHR12143">
    <property type="entry name" value="PEPTIDE N-GLYCANASE PNGASE -RELATED"/>
    <property type="match status" value="1"/>
</dbReference>
<dbReference type="InterPro" id="IPR008928">
    <property type="entry name" value="6-hairpin_glycosidase_sf"/>
</dbReference>
<dbReference type="Gene3D" id="3.30.2080.10">
    <property type="entry name" value="GH92 mannosidase domain"/>
    <property type="match status" value="1"/>
</dbReference>
<evidence type="ECO:0000259" key="3">
    <source>
        <dbReference type="Pfam" id="PF07971"/>
    </source>
</evidence>
<evidence type="ECO:0000313" key="5">
    <source>
        <dbReference type="EMBL" id="XBH09148.1"/>
    </source>
</evidence>
<organism evidence="6">
    <name type="scientific">Edaphobacter paludis</name>
    <dbReference type="NCBI Taxonomy" id="3035702"/>
    <lineage>
        <taxon>Bacteria</taxon>
        <taxon>Pseudomonadati</taxon>
        <taxon>Acidobacteriota</taxon>
        <taxon>Terriglobia</taxon>
        <taxon>Terriglobales</taxon>
        <taxon>Acidobacteriaceae</taxon>
        <taxon>Edaphobacter</taxon>
    </lineage>
</organism>
<evidence type="ECO:0000256" key="1">
    <source>
        <dbReference type="SAM" id="MobiDB-lite"/>
    </source>
</evidence>
<dbReference type="GO" id="GO:0000224">
    <property type="term" value="F:peptide-N4-(N-acetyl-beta-glucosaminyl)asparagine amidase activity"/>
    <property type="evidence" value="ECO:0007669"/>
    <property type="project" value="TreeGrafter"/>
</dbReference>
<dbReference type="KEGG" id="epl:P4G45_11715"/>
<dbReference type="InterPro" id="IPR014718">
    <property type="entry name" value="GH-type_carb-bd"/>
</dbReference>
<dbReference type="GO" id="GO:0005975">
    <property type="term" value="P:carbohydrate metabolic process"/>
    <property type="evidence" value="ECO:0007669"/>
    <property type="project" value="InterPro"/>
</dbReference>
<dbReference type="AlphaFoldDB" id="A0AAU7D5E7"/>
<dbReference type="FunFam" id="3.30.2080.10:FF:000001">
    <property type="entry name" value="Alpha-1,2-mannosidase subfamily"/>
    <property type="match status" value="1"/>
</dbReference>
<gene>
    <name evidence="5" type="ORF">P4G45_11715</name>
    <name evidence="6" type="ORF">P8936_11710</name>
</gene>